<dbReference type="EMBL" id="JAYMYR010000002">
    <property type="protein sequence ID" value="KAK7377517.1"/>
    <property type="molecule type" value="Genomic_DNA"/>
</dbReference>
<dbReference type="Proteomes" id="UP001374584">
    <property type="component" value="Unassembled WGS sequence"/>
</dbReference>
<name>A0AAN9NRA8_PHACN</name>
<proteinExistence type="predicted"/>
<organism evidence="1 2">
    <name type="scientific">Phaseolus coccineus</name>
    <name type="common">Scarlet runner bean</name>
    <name type="synonym">Phaseolus multiflorus</name>
    <dbReference type="NCBI Taxonomy" id="3886"/>
    <lineage>
        <taxon>Eukaryota</taxon>
        <taxon>Viridiplantae</taxon>
        <taxon>Streptophyta</taxon>
        <taxon>Embryophyta</taxon>
        <taxon>Tracheophyta</taxon>
        <taxon>Spermatophyta</taxon>
        <taxon>Magnoliopsida</taxon>
        <taxon>eudicotyledons</taxon>
        <taxon>Gunneridae</taxon>
        <taxon>Pentapetalae</taxon>
        <taxon>rosids</taxon>
        <taxon>fabids</taxon>
        <taxon>Fabales</taxon>
        <taxon>Fabaceae</taxon>
        <taxon>Papilionoideae</taxon>
        <taxon>50 kb inversion clade</taxon>
        <taxon>NPAAA clade</taxon>
        <taxon>indigoferoid/millettioid clade</taxon>
        <taxon>Phaseoleae</taxon>
        <taxon>Phaseolus</taxon>
    </lineage>
</organism>
<gene>
    <name evidence="1" type="ORF">VNO80_02943</name>
</gene>
<accession>A0AAN9NRA8</accession>
<protein>
    <submittedName>
        <fullName evidence="1">Uncharacterized protein</fullName>
    </submittedName>
</protein>
<reference evidence="1 2" key="1">
    <citation type="submission" date="2024-01" db="EMBL/GenBank/DDBJ databases">
        <title>The genomes of 5 underutilized Papilionoideae crops provide insights into root nodulation and disease resistanc.</title>
        <authorList>
            <person name="Jiang F."/>
        </authorList>
    </citation>
    <scope>NUCLEOTIDE SEQUENCE [LARGE SCALE GENOMIC DNA]</scope>
    <source>
        <strain evidence="1">JINMINGXINNONG_FW02</strain>
        <tissue evidence="1">Leaves</tissue>
    </source>
</reference>
<comment type="caution">
    <text evidence="1">The sequence shown here is derived from an EMBL/GenBank/DDBJ whole genome shotgun (WGS) entry which is preliminary data.</text>
</comment>
<evidence type="ECO:0000313" key="1">
    <source>
        <dbReference type="EMBL" id="KAK7377517.1"/>
    </source>
</evidence>
<dbReference type="AlphaFoldDB" id="A0AAN9NRA8"/>
<sequence>MLEKTGITFAIAKVLRNEFRTMNLKAYIDKEMVIPQKEMIRRVQEPKAPKPTIEGVEVSKTIDSKKLSLLNKVVVASSSKAISSRKAMGISKNPIQSSAMSRSDGHCPEIIISKIWDAYGSSKKAKTMAKYKG</sequence>
<evidence type="ECO:0000313" key="2">
    <source>
        <dbReference type="Proteomes" id="UP001374584"/>
    </source>
</evidence>
<keyword evidence="2" id="KW-1185">Reference proteome</keyword>